<feature type="chain" id="PRO_5012824614" evidence="6">
    <location>
        <begin position="26"/>
        <end position="580"/>
    </location>
</feature>
<dbReference type="InParanoid" id="A0A1Y2FI35"/>
<evidence type="ECO:0000313" key="8">
    <source>
        <dbReference type="Proteomes" id="UP000193467"/>
    </source>
</evidence>
<dbReference type="GO" id="GO:0008239">
    <property type="term" value="F:dipeptidyl-peptidase activity"/>
    <property type="evidence" value="ECO:0007669"/>
    <property type="project" value="TreeGrafter"/>
</dbReference>
<evidence type="ECO:0000256" key="3">
    <source>
        <dbReference type="ARBA" id="ARBA00022729"/>
    </source>
</evidence>
<dbReference type="InterPro" id="IPR029058">
    <property type="entry name" value="AB_hydrolase_fold"/>
</dbReference>
<dbReference type="PANTHER" id="PTHR11010">
    <property type="entry name" value="PROTEASE S28 PRO-X CARBOXYPEPTIDASE-RELATED"/>
    <property type="match status" value="1"/>
</dbReference>
<feature type="signal peptide" evidence="6">
    <location>
        <begin position="1"/>
        <end position="25"/>
    </location>
</feature>
<comment type="similarity">
    <text evidence="1">Belongs to the peptidase S28 family.</text>
</comment>
<keyword evidence="7" id="KW-0121">Carboxypeptidase</keyword>
<keyword evidence="8" id="KW-1185">Reference proteome</keyword>
<dbReference type="AlphaFoldDB" id="A0A1Y2FI35"/>
<dbReference type="Pfam" id="PF05577">
    <property type="entry name" value="Peptidase_S28"/>
    <property type="match status" value="2"/>
</dbReference>
<dbReference type="GO" id="GO:0004180">
    <property type="term" value="F:carboxypeptidase activity"/>
    <property type="evidence" value="ECO:0007669"/>
    <property type="project" value="UniProtKB-KW"/>
</dbReference>
<evidence type="ECO:0000256" key="4">
    <source>
        <dbReference type="ARBA" id="ARBA00022801"/>
    </source>
</evidence>
<dbReference type="GO" id="GO:0006508">
    <property type="term" value="P:proteolysis"/>
    <property type="evidence" value="ECO:0007669"/>
    <property type="project" value="UniProtKB-KW"/>
</dbReference>
<evidence type="ECO:0000256" key="6">
    <source>
        <dbReference type="SAM" id="SignalP"/>
    </source>
</evidence>
<keyword evidence="2" id="KW-0645">Protease</keyword>
<sequence>MSNSNRWRPLASLLPLLLLAQASLATLAITSTELQKGVPALPLSLYRHLRRAEQQQALALATPTFLDDASSQLTFAAPAPAYQAHYFDQLISHDPEVPPPAGKTTFRQRYWFDAGYYKKGGPVFLLDGGETDGAGRLPFLKEGILRILSEATGGIGIVFEHRYYGESFPVDDLSTDSFRYLTTMQSLQDGAYFAENVKLPGLEDVKLTPNKHAAWFYYGGSYAGAKAAFARKLFPDVWWGAIASSAVTAAIVDYWEYYEPIRLHAPSACIDLLQNHTSVIDSLLALDNPLVTTSLKSYFGLPNITLDTDFVNALSIPLGSWQARNWDSEVGSSAFFDFCDTLTADPEEVTKLGGLTTTVLEFVAQAFPSWPKDPRKTFASFSAYAAYSKDKIASMCPEDEEQDDCFGTDAYGGDGLEEAPWKSWSYQFCTEWGYFMGGAPEGHPSIVSRLIGTDYTAQICEKAFPPGKLNSVPSTPNTTAINQWGSFKLQHSRLAFIDGSDDPWLYATPHSPHAPNRTDTIKRPFKVISGGVHHWDENGRLDGDVPKAIRKVHEDEVEFVKAWVKEWEERGRWKTGAWRD</sequence>
<keyword evidence="4" id="KW-0378">Hydrolase</keyword>
<keyword evidence="5" id="KW-0325">Glycoprotein</keyword>
<accession>A0A1Y2FI35</accession>
<dbReference type="OrthoDB" id="2130629at2759"/>
<evidence type="ECO:0000256" key="2">
    <source>
        <dbReference type="ARBA" id="ARBA00022670"/>
    </source>
</evidence>
<dbReference type="PANTHER" id="PTHR11010:SF117">
    <property type="entry name" value="SERINE PROTEASE 16"/>
    <property type="match status" value="1"/>
</dbReference>
<name>A0A1Y2FI35_9BASI</name>
<dbReference type="SUPFAM" id="SSF53474">
    <property type="entry name" value="alpha/beta-Hydrolases"/>
    <property type="match status" value="1"/>
</dbReference>
<evidence type="ECO:0000256" key="1">
    <source>
        <dbReference type="ARBA" id="ARBA00011079"/>
    </source>
</evidence>
<dbReference type="GO" id="GO:0070008">
    <property type="term" value="F:serine-type exopeptidase activity"/>
    <property type="evidence" value="ECO:0007669"/>
    <property type="project" value="InterPro"/>
</dbReference>
<keyword evidence="3 6" id="KW-0732">Signal</keyword>
<evidence type="ECO:0000313" key="7">
    <source>
        <dbReference type="EMBL" id="ORY83593.1"/>
    </source>
</evidence>
<dbReference type="InterPro" id="IPR008758">
    <property type="entry name" value="Peptidase_S28"/>
</dbReference>
<dbReference type="Gene3D" id="3.40.50.1820">
    <property type="entry name" value="alpha/beta hydrolase"/>
    <property type="match status" value="2"/>
</dbReference>
<protein>
    <submittedName>
        <fullName evidence="7">Serine carboxypeptidase S28-domain-containing protein</fullName>
    </submittedName>
</protein>
<proteinExistence type="inferred from homology"/>
<reference evidence="7 8" key="1">
    <citation type="submission" date="2016-07" db="EMBL/GenBank/DDBJ databases">
        <title>Pervasive Adenine N6-methylation of Active Genes in Fungi.</title>
        <authorList>
            <consortium name="DOE Joint Genome Institute"/>
            <person name="Mondo S.J."/>
            <person name="Dannebaum R.O."/>
            <person name="Kuo R.C."/>
            <person name="Labutti K."/>
            <person name="Haridas S."/>
            <person name="Kuo A."/>
            <person name="Salamov A."/>
            <person name="Ahrendt S.R."/>
            <person name="Lipzen A."/>
            <person name="Sullivan W."/>
            <person name="Andreopoulos W.B."/>
            <person name="Clum A."/>
            <person name="Lindquist E."/>
            <person name="Daum C."/>
            <person name="Ramamoorthy G.K."/>
            <person name="Gryganskyi A."/>
            <person name="Culley D."/>
            <person name="Magnuson J.K."/>
            <person name="James T.Y."/>
            <person name="O'Malley M.A."/>
            <person name="Stajich J.E."/>
            <person name="Spatafora J.W."/>
            <person name="Visel A."/>
            <person name="Grigoriev I.V."/>
        </authorList>
    </citation>
    <scope>NUCLEOTIDE SEQUENCE [LARGE SCALE GENOMIC DNA]</scope>
    <source>
        <strain evidence="7 8">62-1032</strain>
    </source>
</reference>
<evidence type="ECO:0000256" key="5">
    <source>
        <dbReference type="ARBA" id="ARBA00023180"/>
    </source>
</evidence>
<gene>
    <name evidence="7" type="ORF">BCR35DRAFT_352047</name>
</gene>
<comment type="caution">
    <text evidence="7">The sequence shown here is derived from an EMBL/GenBank/DDBJ whole genome shotgun (WGS) entry which is preliminary data.</text>
</comment>
<organism evidence="7 8">
    <name type="scientific">Leucosporidium creatinivorum</name>
    <dbReference type="NCBI Taxonomy" id="106004"/>
    <lineage>
        <taxon>Eukaryota</taxon>
        <taxon>Fungi</taxon>
        <taxon>Dikarya</taxon>
        <taxon>Basidiomycota</taxon>
        <taxon>Pucciniomycotina</taxon>
        <taxon>Microbotryomycetes</taxon>
        <taxon>Leucosporidiales</taxon>
        <taxon>Leucosporidium</taxon>
    </lineage>
</organism>
<dbReference type="EMBL" id="MCGR01000019">
    <property type="protein sequence ID" value="ORY83593.1"/>
    <property type="molecule type" value="Genomic_DNA"/>
</dbReference>
<dbReference type="Proteomes" id="UP000193467">
    <property type="component" value="Unassembled WGS sequence"/>
</dbReference>